<proteinExistence type="predicted"/>
<protein>
    <submittedName>
        <fullName evidence="1">Uncharacterized protein</fullName>
    </submittedName>
</protein>
<comment type="caution">
    <text evidence="1">The sequence shown here is derived from an EMBL/GenBank/DDBJ whole genome shotgun (WGS) entry which is preliminary data.</text>
</comment>
<sequence>MTVFRRPHISNLGSKSKAAINTLVADAETSGQKNTIYTKGKV</sequence>
<dbReference type="EMBL" id="ADBF01000152">
    <property type="protein sequence ID" value="EFE49402.1"/>
    <property type="molecule type" value="Genomic_DNA"/>
</dbReference>
<dbReference type="Proteomes" id="UP000005536">
    <property type="component" value="Unassembled WGS sequence"/>
</dbReference>
<gene>
    <name evidence="1" type="ORF">NEIELOOT_01829</name>
</gene>
<name>D4DRY5_NEIEG</name>
<evidence type="ECO:0000313" key="2">
    <source>
        <dbReference type="Proteomes" id="UP000005536"/>
    </source>
</evidence>
<reference evidence="1 2" key="1">
    <citation type="submission" date="2010-02" db="EMBL/GenBank/DDBJ databases">
        <authorList>
            <person name="Weinstock G."/>
            <person name="Sodergren E."/>
            <person name="Clifton S."/>
            <person name="Fulton L."/>
            <person name="Fulton B."/>
            <person name="Courtney L."/>
            <person name="Fronick C."/>
            <person name="Harrison M."/>
            <person name="Strong C."/>
            <person name="Farmer C."/>
            <person name="Delahaunty K."/>
            <person name="Markovic C."/>
            <person name="Hall O."/>
            <person name="Minx P."/>
            <person name="Tomlinson C."/>
            <person name="Mitreva M."/>
            <person name="Nelson J."/>
            <person name="Hou S."/>
            <person name="Wollam A."/>
            <person name="Pepin K.H."/>
            <person name="Johnson M."/>
            <person name="Bhonagiri V."/>
            <person name="Zhang X."/>
            <person name="Suruliraj S."/>
            <person name="Warren W."/>
            <person name="Chinwalla A."/>
            <person name="Mardis E.R."/>
            <person name="Wilson R.K."/>
        </authorList>
    </citation>
    <scope>NUCLEOTIDE SEQUENCE [LARGE SCALE GENOMIC DNA]</scope>
    <source>
        <strain evidence="1 2">ATCC 29315</strain>
    </source>
</reference>
<organism evidence="1 2">
    <name type="scientific">Neisseria elongata subsp. glycolytica ATCC 29315</name>
    <dbReference type="NCBI Taxonomy" id="546263"/>
    <lineage>
        <taxon>Bacteria</taxon>
        <taxon>Pseudomonadati</taxon>
        <taxon>Pseudomonadota</taxon>
        <taxon>Betaproteobacteria</taxon>
        <taxon>Neisseriales</taxon>
        <taxon>Neisseriaceae</taxon>
        <taxon>Neisseria</taxon>
    </lineage>
</organism>
<accession>D4DRY5</accession>
<dbReference type="AlphaFoldDB" id="D4DRY5"/>
<evidence type="ECO:0000313" key="1">
    <source>
        <dbReference type="EMBL" id="EFE49402.1"/>
    </source>
</evidence>